<gene>
    <name evidence="4" type="ORF">GCM10011342_08500</name>
</gene>
<evidence type="ECO:0000256" key="1">
    <source>
        <dbReference type="SAM" id="MobiDB-lite"/>
    </source>
</evidence>
<keyword evidence="2" id="KW-0812">Transmembrane</keyword>
<evidence type="ECO:0000313" key="5">
    <source>
        <dbReference type="Proteomes" id="UP000613582"/>
    </source>
</evidence>
<feature type="transmembrane region" description="Helical" evidence="2">
    <location>
        <begin position="73"/>
        <end position="93"/>
    </location>
</feature>
<evidence type="ECO:0000256" key="2">
    <source>
        <dbReference type="SAM" id="Phobius"/>
    </source>
</evidence>
<organism evidence="4 5">
    <name type="scientific">Aquisalinus flavus</name>
    <dbReference type="NCBI Taxonomy" id="1526572"/>
    <lineage>
        <taxon>Bacteria</taxon>
        <taxon>Pseudomonadati</taxon>
        <taxon>Pseudomonadota</taxon>
        <taxon>Alphaproteobacteria</taxon>
        <taxon>Parvularculales</taxon>
        <taxon>Parvularculaceae</taxon>
        <taxon>Aquisalinus</taxon>
    </lineage>
</organism>
<dbReference type="PIRSF" id="PIRSF031767">
    <property type="entry name" value="MHYE_LytTR"/>
    <property type="match status" value="1"/>
</dbReference>
<feature type="transmembrane region" description="Helical" evidence="2">
    <location>
        <begin position="34"/>
        <end position="53"/>
    </location>
</feature>
<accession>A0A8J2V4X3</accession>
<dbReference type="Pfam" id="PF04397">
    <property type="entry name" value="LytTR"/>
    <property type="match status" value="1"/>
</dbReference>
<feature type="transmembrane region" description="Helical" evidence="2">
    <location>
        <begin position="161"/>
        <end position="178"/>
    </location>
</feature>
<dbReference type="GO" id="GO:0003677">
    <property type="term" value="F:DNA binding"/>
    <property type="evidence" value="ECO:0007669"/>
    <property type="project" value="InterPro"/>
</dbReference>
<dbReference type="PROSITE" id="PS50930">
    <property type="entry name" value="HTH_LYTTR"/>
    <property type="match status" value="1"/>
</dbReference>
<dbReference type="Proteomes" id="UP000613582">
    <property type="component" value="Unassembled WGS sequence"/>
</dbReference>
<sequence length="300" mass="34293">MPATADPRDYQHMTEQRHHPQLQAEQARDRRTDIWAWVAVVIITLGFFIVDIVSEMTDGTYAGEPGRWQQFVLFDGSSIVVLFALFPVLLWLTRRWPLSLQDWKRIIPIYALASLIWSAIHIAGMVAIRKVLYPLIFEGLYSFNRAGGFWLEMLYEYRKDLLTFTLYLAVIYAFRHMADLRREVQTARTEARRSSRITLKSGGSTIFLDAQRVDWARAAGNYVEISAGGTVHLARISLTALDEQLQAAGTDIVRTHRSWLVNRARLREVRPTGEGDQIAILQSGEEVPVSRRYRDALAAS</sequence>
<dbReference type="InterPro" id="IPR012379">
    <property type="entry name" value="LytTR_MHYE"/>
</dbReference>
<feature type="domain" description="HTH LytTR-type" evidence="3">
    <location>
        <begin position="197"/>
        <end position="300"/>
    </location>
</feature>
<dbReference type="PANTHER" id="PTHR37299">
    <property type="entry name" value="TRANSCRIPTIONAL REGULATOR-RELATED"/>
    <property type="match status" value="1"/>
</dbReference>
<keyword evidence="5" id="KW-1185">Reference proteome</keyword>
<dbReference type="AlphaFoldDB" id="A0A8J2V4X3"/>
<dbReference type="PANTHER" id="PTHR37299:SF1">
    <property type="entry name" value="STAGE 0 SPORULATION PROTEIN A HOMOLOG"/>
    <property type="match status" value="1"/>
</dbReference>
<dbReference type="InterPro" id="IPR007492">
    <property type="entry name" value="LytTR_DNA-bd_dom"/>
</dbReference>
<evidence type="ECO:0000313" key="4">
    <source>
        <dbReference type="EMBL" id="GGD01747.1"/>
    </source>
</evidence>
<dbReference type="GO" id="GO:0000156">
    <property type="term" value="F:phosphorelay response regulator activity"/>
    <property type="evidence" value="ECO:0007669"/>
    <property type="project" value="InterPro"/>
</dbReference>
<feature type="compositionally biased region" description="Basic and acidic residues" evidence="1">
    <location>
        <begin position="1"/>
        <end position="18"/>
    </location>
</feature>
<protein>
    <recommendedName>
        <fullName evidence="3">HTH LytTR-type domain-containing protein</fullName>
    </recommendedName>
</protein>
<feature type="region of interest" description="Disordered" evidence="1">
    <location>
        <begin position="1"/>
        <end position="25"/>
    </location>
</feature>
<name>A0A8J2V4X3_9PROT</name>
<reference evidence="4" key="2">
    <citation type="submission" date="2020-09" db="EMBL/GenBank/DDBJ databases">
        <authorList>
            <person name="Sun Q."/>
            <person name="Zhou Y."/>
        </authorList>
    </citation>
    <scope>NUCLEOTIDE SEQUENCE</scope>
    <source>
        <strain evidence="4">CGMCC 1.12921</strain>
    </source>
</reference>
<dbReference type="EMBL" id="BMGH01000001">
    <property type="protein sequence ID" value="GGD01747.1"/>
    <property type="molecule type" value="Genomic_DNA"/>
</dbReference>
<dbReference type="InterPro" id="IPR046947">
    <property type="entry name" value="LytR-like"/>
</dbReference>
<dbReference type="SMART" id="SM00850">
    <property type="entry name" value="LytTR"/>
    <property type="match status" value="1"/>
</dbReference>
<dbReference type="Gene3D" id="2.40.50.1020">
    <property type="entry name" value="LytTr DNA-binding domain"/>
    <property type="match status" value="1"/>
</dbReference>
<feature type="transmembrane region" description="Helical" evidence="2">
    <location>
        <begin position="105"/>
        <end position="128"/>
    </location>
</feature>
<keyword evidence="2" id="KW-0472">Membrane</keyword>
<reference evidence="4" key="1">
    <citation type="journal article" date="2014" name="Int. J. Syst. Evol. Microbiol.">
        <title>Complete genome sequence of Corynebacterium casei LMG S-19264T (=DSM 44701T), isolated from a smear-ripened cheese.</title>
        <authorList>
            <consortium name="US DOE Joint Genome Institute (JGI-PGF)"/>
            <person name="Walter F."/>
            <person name="Albersmeier A."/>
            <person name="Kalinowski J."/>
            <person name="Ruckert C."/>
        </authorList>
    </citation>
    <scope>NUCLEOTIDE SEQUENCE</scope>
    <source>
        <strain evidence="4">CGMCC 1.12921</strain>
    </source>
</reference>
<evidence type="ECO:0000259" key="3">
    <source>
        <dbReference type="PROSITE" id="PS50930"/>
    </source>
</evidence>
<keyword evidence="2" id="KW-1133">Transmembrane helix</keyword>
<comment type="caution">
    <text evidence="4">The sequence shown here is derived from an EMBL/GenBank/DDBJ whole genome shotgun (WGS) entry which is preliminary data.</text>
</comment>
<proteinExistence type="predicted"/>